<dbReference type="PROSITE" id="PS50005">
    <property type="entry name" value="TPR"/>
    <property type="match status" value="1"/>
</dbReference>
<protein>
    <submittedName>
        <fullName evidence="4">Tetratricopeptide repeat</fullName>
    </submittedName>
</protein>
<evidence type="ECO:0000313" key="5">
    <source>
        <dbReference type="Proteomes" id="UP001055439"/>
    </source>
</evidence>
<feature type="region of interest" description="Disordered" evidence="2">
    <location>
        <begin position="468"/>
        <end position="494"/>
    </location>
</feature>
<name>A0A9E7L771_9LILI</name>
<dbReference type="AlphaFoldDB" id="A0A9E7L771"/>
<keyword evidence="1" id="KW-0802">TPR repeat</keyword>
<dbReference type="InterPro" id="IPR019734">
    <property type="entry name" value="TPR_rpt"/>
</dbReference>
<keyword evidence="3" id="KW-0812">Transmembrane</keyword>
<dbReference type="SUPFAM" id="SSF48452">
    <property type="entry name" value="TPR-like"/>
    <property type="match status" value="1"/>
</dbReference>
<keyword evidence="3" id="KW-1133">Transmembrane helix</keyword>
<keyword evidence="5" id="KW-1185">Reference proteome</keyword>
<evidence type="ECO:0000313" key="4">
    <source>
        <dbReference type="EMBL" id="URE48428.1"/>
    </source>
</evidence>
<evidence type="ECO:0000256" key="3">
    <source>
        <dbReference type="SAM" id="Phobius"/>
    </source>
</evidence>
<evidence type="ECO:0000256" key="1">
    <source>
        <dbReference type="PROSITE-ProRule" id="PRU00339"/>
    </source>
</evidence>
<dbReference type="EMBL" id="CP097511">
    <property type="protein sequence ID" value="URE48425.1"/>
    <property type="molecule type" value="Genomic_DNA"/>
</dbReference>
<organism evidence="4 5">
    <name type="scientific">Musa troglodytarum</name>
    <name type="common">fe'i banana</name>
    <dbReference type="NCBI Taxonomy" id="320322"/>
    <lineage>
        <taxon>Eukaryota</taxon>
        <taxon>Viridiplantae</taxon>
        <taxon>Streptophyta</taxon>
        <taxon>Embryophyta</taxon>
        <taxon>Tracheophyta</taxon>
        <taxon>Spermatophyta</taxon>
        <taxon>Magnoliopsida</taxon>
        <taxon>Liliopsida</taxon>
        <taxon>Zingiberales</taxon>
        <taxon>Musaceae</taxon>
        <taxon>Musa</taxon>
    </lineage>
</organism>
<dbReference type="EMBL" id="CP097511">
    <property type="protein sequence ID" value="URE48428.1"/>
    <property type="molecule type" value="Genomic_DNA"/>
</dbReference>
<dbReference type="PANTHER" id="PTHR48433:SF1">
    <property type="entry name" value="OUTER ENVELOPE PROTEIN 61-LIKE"/>
    <property type="match status" value="1"/>
</dbReference>
<feature type="repeat" description="TPR" evidence="1">
    <location>
        <begin position="180"/>
        <end position="213"/>
    </location>
</feature>
<proteinExistence type="predicted"/>
<dbReference type="InterPro" id="IPR053319">
    <property type="entry name" value="OEP61"/>
</dbReference>
<dbReference type="Gene3D" id="1.25.40.10">
    <property type="entry name" value="Tetratricopeptide repeat domain"/>
    <property type="match status" value="1"/>
</dbReference>
<sequence length="600" mass="66563">MYNGMMDPELMKLAQEQMSRIPPEELARIQQQMMANPELLRLATESMKNLRPEDMKRAAEQLQHVRTEDMVEVSEKMAKATPEEIASIKARADAQVTYELNAAQMLKQQGNELHSHGQYHDAAKKYLLAKNNLKGIPSSKVGILQMQCSLNLMSCYLKTKQFEDCIREGSEVLAYDSKNVKAFYRRGQAYKEIGNLQAAVSDFNKAHEMSPDDETIADVLRDANEKLLKEGGNKSVRQAFLLNSHLFSPSAWTFLFEGLVIEEIVEDEKQNIPSENHTISPAEHCTSPSVEVGESSLNVHQPDPDAAVDNGCLEGIRDNPENIRLFQNYISNADPSNLEALGMQGMSPEMIKTATNMVGKMKPEELQKMFQVASSLNERGPDVSRLGSKFPEMTPEMIKMASDTVSKMSPEDLQNMFKVASSLNVNGTPPTAATDVCGRRPESGFQSSEAAGTSSFKYSGLEESNSGASFLDSRVGQSSSSIPPSPAALQESMQNSMKDPAMRQMFASMMKNMSPEMMANMSEQFGMKLSKEDAAKAQQAMSQLSPEDLDRMLRWADRAQQGVQTAKKMKNWFLGRPGMILAIVMLILAFIFHQLGFIGG</sequence>
<dbReference type="OrthoDB" id="245563at2759"/>
<dbReference type="Proteomes" id="UP001055439">
    <property type="component" value="Chromosome 9"/>
</dbReference>
<gene>
    <name evidence="4" type="ORF">MUK42_04708</name>
</gene>
<accession>A0A9E7L771</accession>
<evidence type="ECO:0000256" key="2">
    <source>
        <dbReference type="SAM" id="MobiDB-lite"/>
    </source>
</evidence>
<dbReference type="PROSITE" id="PS50293">
    <property type="entry name" value="TPR_REGION"/>
    <property type="match status" value="1"/>
</dbReference>
<keyword evidence="3" id="KW-0472">Membrane</keyword>
<feature type="transmembrane region" description="Helical" evidence="3">
    <location>
        <begin position="578"/>
        <end position="598"/>
    </location>
</feature>
<dbReference type="Pfam" id="PF00515">
    <property type="entry name" value="TPR_1"/>
    <property type="match status" value="1"/>
</dbReference>
<reference evidence="4" key="1">
    <citation type="submission" date="2022-05" db="EMBL/GenBank/DDBJ databases">
        <title>The Musa troglodytarum L. genome provides insights into the mechanism of non-climacteric behaviour and enrichment of carotenoids.</title>
        <authorList>
            <person name="Wang J."/>
        </authorList>
    </citation>
    <scope>NUCLEOTIDE SEQUENCE</scope>
    <source>
        <tissue evidence="4">Leaf</tissue>
    </source>
</reference>
<dbReference type="InterPro" id="IPR011990">
    <property type="entry name" value="TPR-like_helical_dom_sf"/>
</dbReference>
<dbReference type="PANTHER" id="PTHR48433">
    <property type="entry name" value="OUTER ENVELOPE PROTEIN 61-LIKE"/>
    <property type="match status" value="1"/>
</dbReference>
<dbReference type="SMART" id="SM00028">
    <property type="entry name" value="TPR"/>
    <property type="match status" value="3"/>
</dbReference>